<dbReference type="EMBL" id="LFRF01000008">
    <property type="protein sequence ID" value="KND91692.1"/>
    <property type="molecule type" value="Genomic_DNA"/>
</dbReference>
<accession>A0A0L0NC05</accession>
<protein>
    <recommendedName>
        <fullName evidence="1">FAD dependent oxidoreductase domain-containing protein</fullName>
    </recommendedName>
</protein>
<dbReference type="GO" id="GO:0005737">
    <property type="term" value="C:cytoplasm"/>
    <property type="evidence" value="ECO:0007669"/>
    <property type="project" value="TreeGrafter"/>
</dbReference>
<dbReference type="Proteomes" id="UP000036947">
    <property type="component" value="Unassembled WGS sequence"/>
</dbReference>
<dbReference type="PANTHER" id="PTHR13847">
    <property type="entry name" value="SARCOSINE DEHYDROGENASE-RELATED"/>
    <property type="match status" value="1"/>
</dbReference>
<evidence type="ECO:0000313" key="2">
    <source>
        <dbReference type="EMBL" id="KND91692.1"/>
    </source>
</evidence>
<dbReference type="Gene3D" id="3.30.9.10">
    <property type="entry name" value="D-Amino Acid Oxidase, subunit A, domain 2"/>
    <property type="match status" value="1"/>
</dbReference>
<feature type="domain" description="FAD dependent oxidoreductase" evidence="1">
    <location>
        <begin position="73"/>
        <end position="463"/>
    </location>
</feature>
<comment type="caution">
    <text evidence="2">The sequence shown here is derived from an EMBL/GenBank/DDBJ whole genome shotgun (WGS) entry which is preliminary data.</text>
</comment>
<reference evidence="2 3" key="1">
    <citation type="journal article" date="2015" name="BMC Genomics">
        <title>The genome of the truffle-parasite Tolypocladium ophioglossoides and the evolution of antifungal peptaibiotics.</title>
        <authorList>
            <person name="Quandt C.A."/>
            <person name="Bushley K.E."/>
            <person name="Spatafora J.W."/>
        </authorList>
    </citation>
    <scope>NUCLEOTIDE SEQUENCE [LARGE SCALE GENOMIC DNA]</scope>
    <source>
        <strain evidence="2 3">CBS 100239</strain>
    </source>
</reference>
<dbReference type="InterPro" id="IPR006076">
    <property type="entry name" value="FAD-dep_OxRdtase"/>
</dbReference>
<dbReference type="OrthoDB" id="429143at2759"/>
<dbReference type="InterPro" id="IPR036188">
    <property type="entry name" value="FAD/NAD-bd_sf"/>
</dbReference>
<sequence>MGAVISRIRDGVSDVVGAIKMLSSLIGKYQQLLERASSPPGLPVSNPSSSYWLDDPPFPHLADVQGELPGTADVVIVGSGITGAAAAKAILELSTHGEQQPLRVIVLEARELCSGATGRNGGHIKCVPHEEFARLKRKLGPEKARRIVRFQLRHLPALLEVGREIPQGEAREVETVDLFLEDKVFETARQTVEEMREWMPEIEVTALKGEEVQDKIGVNERVVGALSYKAGALWPFRLITGVWDDLVKRYHNLTIRTNTPVEAITVDHSLPHPFQVHSARGAINARHVFHATNGFAPHLVPCLRGRLTGVLGHMTAQRPGIHFPQSHGKRSWSIIYNQCFDYVTQRPDGEDGTPGDVMLGGGLFNSKEQGLDQIGVWDDSRMDAWPLMHIRGSLQTVFEPRWGAEGGLKKAWTGIMGFTGDMMPFVGRLPATKEDRPMDEGSGQWIAAGFNGDGMVWAWLCGTAAGVMVLGKEDEDLEVGNGRPGGKLAEWFPREEVAVDEARLKRAALKTLAGEVM</sequence>
<dbReference type="SUPFAM" id="SSF51905">
    <property type="entry name" value="FAD/NAD(P)-binding domain"/>
    <property type="match status" value="1"/>
</dbReference>
<keyword evidence="3" id="KW-1185">Reference proteome</keyword>
<evidence type="ECO:0000313" key="3">
    <source>
        <dbReference type="Proteomes" id="UP000036947"/>
    </source>
</evidence>
<gene>
    <name evidence="2" type="ORF">TOPH_03877</name>
</gene>
<dbReference type="STRING" id="1163406.A0A0L0NC05"/>
<proteinExistence type="predicted"/>
<dbReference type="Pfam" id="PF01266">
    <property type="entry name" value="DAO"/>
    <property type="match status" value="1"/>
</dbReference>
<name>A0A0L0NC05_TOLOC</name>
<evidence type="ECO:0000259" key="1">
    <source>
        <dbReference type="Pfam" id="PF01266"/>
    </source>
</evidence>
<organism evidence="2 3">
    <name type="scientific">Tolypocladium ophioglossoides (strain CBS 100239)</name>
    <name type="common">Snaketongue truffleclub</name>
    <name type="synonym">Elaphocordyceps ophioglossoides</name>
    <dbReference type="NCBI Taxonomy" id="1163406"/>
    <lineage>
        <taxon>Eukaryota</taxon>
        <taxon>Fungi</taxon>
        <taxon>Dikarya</taxon>
        <taxon>Ascomycota</taxon>
        <taxon>Pezizomycotina</taxon>
        <taxon>Sordariomycetes</taxon>
        <taxon>Hypocreomycetidae</taxon>
        <taxon>Hypocreales</taxon>
        <taxon>Ophiocordycipitaceae</taxon>
        <taxon>Tolypocladium</taxon>
    </lineage>
</organism>
<dbReference type="AlphaFoldDB" id="A0A0L0NC05"/>
<dbReference type="Gene3D" id="3.50.50.60">
    <property type="entry name" value="FAD/NAD(P)-binding domain"/>
    <property type="match status" value="1"/>
</dbReference>
<dbReference type="PANTHER" id="PTHR13847:SF213">
    <property type="entry name" value="DEPENDENT OXIDOREDUCTASE, PUTATIVE-RELATED"/>
    <property type="match status" value="1"/>
</dbReference>